<reference evidence="2" key="1">
    <citation type="submission" date="2022-06" db="EMBL/GenBank/DDBJ databases">
        <authorList>
            <consortium name="SYNGENTA / RWTH Aachen University"/>
        </authorList>
    </citation>
    <scope>NUCLEOTIDE SEQUENCE</scope>
</reference>
<dbReference type="AlphaFoldDB" id="A0AAV0AWE4"/>
<dbReference type="Proteomes" id="UP001153365">
    <property type="component" value="Unassembled WGS sequence"/>
</dbReference>
<name>A0AAV0AWE4_PHAPC</name>
<feature type="region of interest" description="Disordered" evidence="1">
    <location>
        <begin position="392"/>
        <end position="419"/>
    </location>
</feature>
<evidence type="ECO:0000313" key="3">
    <source>
        <dbReference type="Proteomes" id="UP001153365"/>
    </source>
</evidence>
<dbReference type="EMBL" id="CALTRL010002022">
    <property type="protein sequence ID" value="CAH7674477.1"/>
    <property type="molecule type" value="Genomic_DNA"/>
</dbReference>
<sequence>MSLSRNKQEPQTITWTAERYCSSCQKHIDLTSFSPNRTVCNRHTNQSVIKNGKSSNGGHSLMKPILPDSIASPEAALYQMNTMDFCGKQQNSLKNKVGRRSLDLYIDYEALISWLDQRKGIDPRVDRVRRIPKPEVGEDEAILARRQATREARRVRDFIFIGTGLLFIQKTVSAGQKLQWTCQSRCSQSDRLKGGRIKTANGDLKKSSTSRARYPCRGTTTVSLLHKQPAQRQLLHLVMKHDYVHGPHDDRTIDNWSIDQIKCDLQVIDPALQNNPPGLPSLSIQSSSSSPRSITRPNLDHQQNQKNQISSSSSSKLVNDIAVSRESIRESKDLIKEEVKRLIIKDEIQNQTFKDIVLDQLELGAGIEFFRTVFKKRREMTEDLQQLMWNRTKRKRSVEEEEEQEEREEVDEDEYIEKD</sequence>
<organism evidence="2 3">
    <name type="scientific">Phakopsora pachyrhizi</name>
    <name type="common">Asian soybean rust disease fungus</name>
    <dbReference type="NCBI Taxonomy" id="170000"/>
    <lineage>
        <taxon>Eukaryota</taxon>
        <taxon>Fungi</taxon>
        <taxon>Dikarya</taxon>
        <taxon>Basidiomycota</taxon>
        <taxon>Pucciniomycotina</taxon>
        <taxon>Pucciniomycetes</taxon>
        <taxon>Pucciniales</taxon>
        <taxon>Phakopsoraceae</taxon>
        <taxon>Phakopsora</taxon>
    </lineage>
</organism>
<gene>
    <name evidence="2" type="ORF">PPACK8108_LOCUS9387</name>
</gene>
<accession>A0AAV0AWE4</accession>
<evidence type="ECO:0000313" key="2">
    <source>
        <dbReference type="EMBL" id="CAH7674477.1"/>
    </source>
</evidence>
<feature type="compositionally biased region" description="Acidic residues" evidence="1">
    <location>
        <begin position="399"/>
        <end position="419"/>
    </location>
</feature>
<feature type="compositionally biased region" description="Polar residues" evidence="1">
    <location>
        <begin position="300"/>
        <end position="309"/>
    </location>
</feature>
<evidence type="ECO:0000256" key="1">
    <source>
        <dbReference type="SAM" id="MobiDB-lite"/>
    </source>
</evidence>
<protein>
    <submittedName>
        <fullName evidence="2">Uncharacterized protein</fullName>
    </submittedName>
</protein>
<keyword evidence="3" id="KW-1185">Reference proteome</keyword>
<feature type="compositionally biased region" description="Low complexity" evidence="1">
    <location>
        <begin position="280"/>
        <end position="297"/>
    </location>
</feature>
<proteinExistence type="predicted"/>
<comment type="caution">
    <text evidence="2">The sequence shown here is derived from an EMBL/GenBank/DDBJ whole genome shotgun (WGS) entry which is preliminary data.</text>
</comment>
<feature type="region of interest" description="Disordered" evidence="1">
    <location>
        <begin position="274"/>
        <end position="315"/>
    </location>
</feature>